<dbReference type="GO" id="GO:0005739">
    <property type="term" value="C:mitochondrion"/>
    <property type="evidence" value="ECO:0007669"/>
    <property type="project" value="TreeGrafter"/>
</dbReference>
<dbReference type="Pfam" id="PF00561">
    <property type="entry name" value="Abhydrolase_1"/>
    <property type="match status" value="1"/>
</dbReference>
<evidence type="ECO:0000313" key="4">
    <source>
        <dbReference type="EMBL" id="PGH16562.1"/>
    </source>
</evidence>
<dbReference type="GO" id="GO:0052689">
    <property type="term" value="F:carboxylic ester hydrolase activity"/>
    <property type="evidence" value="ECO:0007669"/>
    <property type="project" value="TreeGrafter"/>
</dbReference>
<keyword evidence="2" id="KW-0378">Hydrolase</keyword>
<dbReference type="InterPro" id="IPR000073">
    <property type="entry name" value="AB_hydrolase_1"/>
</dbReference>
<evidence type="ECO:0000256" key="2">
    <source>
        <dbReference type="ARBA" id="ARBA00022801"/>
    </source>
</evidence>
<reference evidence="4 5" key="1">
    <citation type="submission" date="2017-10" db="EMBL/GenBank/DDBJ databases">
        <title>Comparative genomics in systemic dimorphic fungi from Ajellomycetaceae.</title>
        <authorList>
            <person name="Munoz J.F."/>
            <person name="Mcewen J.G."/>
            <person name="Clay O.K."/>
            <person name="Cuomo C.A."/>
        </authorList>
    </citation>
    <scope>NUCLEOTIDE SEQUENCE [LARGE SCALE GENOMIC DNA]</scope>
    <source>
        <strain evidence="4 5">UAMH5409</strain>
    </source>
</reference>
<accession>A0A2B7Y6Q3</accession>
<organism evidence="4 5">
    <name type="scientific">Helicocarpus griseus UAMH5409</name>
    <dbReference type="NCBI Taxonomy" id="1447875"/>
    <lineage>
        <taxon>Eukaryota</taxon>
        <taxon>Fungi</taxon>
        <taxon>Dikarya</taxon>
        <taxon>Ascomycota</taxon>
        <taxon>Pezizomycotina</taxon>
        <taxon>Eurotiomycetes</taxon>
        <taxon>Eurotiomycetidae</taxon>
        <taxon>Onygenales</taxon>
        <taxon>Ajellomycetaceae</taxon>
        <taxon>Helicocarpus</taxon>
    </lineage>
</organism>
<dbReference type="OrthoDB" id="8119704at2759"/>
<feature type="domain" description="AB hydrolase-1" evidence="3">
    <location>
        <begin position="49"/>
        <end position="289"/>
    </location>
</feature>
<dbReference type="InterPro" id="IPR029058">
    <property type="entry name" value="AB_hydrolase_fold"/>
</dbReference>
<protein>
    <recommendedName>
        <fullName evidence="3">AB hydrolase-1 domain-containing protein</fullName>
    </recommendedName>
</protein>
<dbReference type="Gene3D" id="3.40.50.1820">
    <property type="entry name" value="alpha/beta hydrolase"/>
    <property type="match status" value="1"/>
</dbReference>
<name>A0A2B7Y6Q3_9EURO</name>
<proteinExistence type="inferred from homology"/>
<comment type="similarity">
    <text evidence="1">Belongs to the AB hydrolase superfamily.</text>
</comment>
<dbReference type="STRING" id="1447875.A0A2B7Y6Q3"/>
<dbReference type="PANTHER" id="PTHR46118:SF4">
    <property type="entry name" value="PROTEIN ABHD11"/>
    <property type="match status" value="1"/>
</dbReference>
<keyword evidence="5" id="KW-1185">Reference proteome</keyword>
<sequence length="301" mass="33399">MNSRVARGLLHRISHRPFSTSLPRSQAQLAYQAWPPRDDSTAIDAGRSPIIFMHGLFGSKQNNRSISKALASQLKTRIYAIDLRNHGDSPHLPEHNYTAMANDVENFIDEHKLEKPVLIGHSMGAKTAMAVALRSPSLISSLIAVDNAPVSASLGSQFVKYVKGMQEIESANVTKQSDADRILQQYEESLPIRQFLLTNLIRATKDGSNTLKFRVPVNLLGASLDEMAAFPFTPASTPEDVKFDGPALFIRGTRSGYVRDKALPTIERFFPNYRVVDVEAGHWLISENPGAFRDAVVEFLR</sequence>
<dbReference type="SUPFAM" id="SSF53474">
    <property type="entry name" value="alpha/beta-Hydrolases"/>
    <property type="match status" value="1"/>
</dbReference>
<dbReference type="Proteomes" id="UP000223968">
    <property type="component" value="Unassembled WGS sequence"/>
</dbReference>
<evidence type="ECO:0000256" key="1">
    <source>
        <dbReference type="ARBA" id="ARBA00008645"/>
    </source>
</evidence>
<evidence type="ECO:0000313" key="5">
    <source>
        <dbReference type="Proteomes" id="UP000223968"/>
    </source>
</evidence>
<comment type="caution">
    <text evidence="4">The sequence shown here is derived from an EMBL/GenBank/DDBJ whole genome shotgun (WGS) entry which is preliminary data.</text>
</comment>
<dbReference type="PANTHER" id="PTHR46118">
    <property type="entry name" value="PROTEIN ABHD11"/>
    <property type="match status" value="1"/>
</dbReference>
<dbReference type="AlphaFoldDB" id="A0A2B7Y6Q3"/>
<evidence type="ECO:0000259" key="3">
    <source>
        <dbReference type="Pfam" id="PF00561"/>
    </source>
</evidence>
<dbReference type="FunFam" id="3.40.50.1820:FF:000039">
    <property type="entry name" value="Esterase ybfF"/>
    <property type="match status" value="1"/>
</dbReference>
<gene>
    <name evidence="4" type="ORF">AJ79_01668</name>
</gene>
<dbReference type="EMBL" id="PDNB01000016">
    <property type="protein sequence ID" value="PGH16562.1"/>
    <property type="molecule type" value="Genomic_DNA"/>
</dbReference>